<evidence type="ECO:0000256" key="5">
    <source>
        <dbReference type="ARBA" id="ARBA00022989"/>
    </source>
</evidence>
<feature type="domain" description="CBS" evidence="13">
    <location>
        <begin position="869"/>
        <end position="927"/>
    </location>
</feature>
<keyword evidence="15" id="KW-1185">Reference proteome</keyword>
<dbReference type="Pfam" id="PF00654">
    <property type="entry name" value="Voltage_CLC"/>
    <property type="match status" value="2"/>
</dbReference>
<keyword evidence="9 11" id="KW-0868">Chloride</keyword>
<evidence type="ECO:0000256" key="11">
    <source>
        <dbReference type="RuleBase" id="RU361221"/>
    </source>
</evidence>
<dbReference type="Gene3D" id="1.10.3080.10">
    <property type="entry name" value="Clc chloride channel"/>
    <property type="match status" value="2"/>
</dbReference>
<organism evidence="14 15">
    <name type="scientific">Rhizoclosmatium globosum</name>
    <dbReference type="NCBI Taxonomy" id="329046"/>
    <lineage>
        <taxon>Eukaryota</taxon>
        <taxon>Fungi</taxon>
        <taxon>Fungi incertae sedis</taxon>
        <taxon>Chytridiomycota</taxon>
        <taxon>Chytridiomycota incertae sedis</taxon>
        <taxon>Chytridiomycetes</taxon>
        <taxon>Chytridiales</taxon>
        <taxon>Chytriomycetaceae</taxon>
        <taxon>Rhizoclosmatium</taxon>
    </lineage>
</organism>
<feature type="transmembrane region" description="Helical" evidence="11">
    <location>
        <begin position="720"/>
        <end position="740"/>
    </location>
</feature>
<dbReference type="AlphaFoldDB" id="A0A1Y2CXJ4"/>
<evidence type="ECO:0000256" key="4">
    <source>
        <dbReference type="ARBA" id="ARBA00022737"/>
    </source>
</evidence>
<name>A0A1Y2CXJ4_9FUNG</name>
<feature type="transmembrane region" description="Helical" evidence="11">
    <location>
        <begin position="192"/>
        <end position="210"/>
    </location>
</feature>
<dbReference type="InterPro" id="IPR051280">
    <property type="entry name" value="Cl-channel/antiporter"/>
</dbReference>
<dbReference type="OrthoDB" id="428525at2759"/>
<evidence type="ECO:0000313" key="15">
    <source>
        <dbReference type="Proteomes" id="UP000193642"/>
    </source>
</evidence>
<proteinExistence type="inferred from homology"/>
<evidence type="ECO:0000256" key="9">
    <source>
        <dbReference type="ARBA" id="ARBA00023214"/>
    </source>
</evidence>
<dbReference type="PRINTS" id="PR00762">
    <property type="entry name" value="CLCHANNEL"/>
</dbReference>
<keyword evidence="3 11" id="KW-0812">Transmembrane</keyword>
<dbReference type="InterPro" id="IPR046342">
    <property type="entry name" value="CBS_dom_sf"/>
</dbReference>
<protein>
    <recommendedName>
        <fullName evidence="11">Chloride channel protein</fullName>
    </recommendedName>
</protein>
<evidence type="ECO:0000256" key="6">
    <source>
        <dbReference type="ARBA" id="ARBA00023065"/>
    </source>
</evidence>
<comment type="subcellular location">
    <subcellularLocation>
        <location evidence="1 11">Membrane</location>
        <topology evidence="1 11">Multi-pass membrane protein</topology>
    </subcellularLocation>
</comment>
<dbReference type="InterPro" id="IPR014743">
    <property type="entry name" value="Cl-channel_core"/>
</dbReference>
<feature type="transmembrane region" description="Helical" evidence="11">
    <location>
        <begin position="137"/>
        <end position="155"/>
    </location>
</feature>
<evidence type="ECO:0000256" key="2">
    <source>
        <dbReference type="ARBA" id="ARBA00022448"/>
    </source>
</evidence>
<feature type="transmembrane region" description="Helical" evidence="11">
    <location>
        <begin position="302"/>
        <end position="326"/>
    </location>
</feature>
<evidence type="ECO:0000256" key="10">
    <source>
        <dbReference type="PROSITE-ProRule" id="PRU00703"/>
    </source>
</evidence>
<accession>A0A1Y2CXJ4</accession>
<keyword evidence="6 11" id="KW-0406">Ion transport</keyword>
<dbReference type="SUPFAM" id="SSF54631">
    <property type="entry name" value="CBS-domain pair"/>
    <property type="match status" value="1"/>
</dbReference>
<dbReference type="PANTHER" id="PTHR11689">
    <property type="entry name" value="CHLORIDE CHANNEL PROTEIN CLC FAMILY MEMBER"/>
    <property type="match status" value="1"/>
</dbReference>
<evidence type="ECO:0000259" key="13">
    <source>
        <dbReference type="PROSITE" id="PS51371"/>
    </source>
</evidence>
<sequence length="958" mass="105103">MSKVGPITLPKQRTSPEPATPQRSGTLLSNTSSGVVFVGSNHVPNSEHEKKEDLAAFIAHKYNSIDFEEPDHHVLRLHYSKQTKLTAIGIDVGHYILSMILVVLISGLYLAMLYSTEYFAELRLEKIKHFWEEGKDGMATLFAVGTAMAIVVIPTSLVAFFAPHAIGSGMTEVIAFLNGASAMNGVTLKVLVIRYIGILGLVSAGLFSGIDGPLSEIGAGVGMILVQQFTRWSSFRKLLYGETLDLGLINDKSDVATELQANKGSDAVLDAAVTGTDKETQRNHKKLGDSLLGFLLSRNLRLFATIGAAVSIGVIFGAPVGGVLFAVEEATSFFELSLLIKLTFATIVGYLIVAFTHYDIYAKLPISNVLLNPVKAALIPLNSECNFEMRMPMVLTYIAMGVIGGLFGQLLNVVLSRIQKTRQRYLIDPEFHRRGENKKPVNKKLNALLRVGETLVIAAITALVVCWVPTGKDVDQCTSYDRPLVHISDVRSECDFYNPANPLTCENLLHCKEAIAHNGICYPTDTEFEFNNFVVETYQEYCAVKGVEADSGHSNSGNSEADAAETRILLTNTSDLKLPSSVNSWPSCQTPTLPQITMSSSLTQKLPFLVLDFSGTPAQDASLAWCYKIWEIKSLAVFFFVYLVMSCATYYIALPTDLVVPNLIIGAAAGRMLGLAINLIKPGYVDPGAYGLLGMASLWSGTSGLVLTVIAVALELTGDISYLPAIIIVCFTAAWVSSSIGPSLYHAEMENNGAPYLPSEPNRLLRTLTAKQIMTKKTVAIGSVESLRNIQSLLNTNPFEGYPVVQKYEVGTGESAREIRARGASFHNTTETKYRPIGYVSRDRLEELLEEMQRENFDLDSTVDIEAIVGSNPLTVRQDSTASKVYTLFRQLGLKRVFVVDESGFLVGIVARLDLIRPVLEEEEREEREAEERWQEPTDLVELARAIRIRSGFQKRED</sequence>
<dbReference type="GO" id="GO:0016020">
    <property type="term" value="C:membrane"/>
    <property type="evidence" value="ECO:0007669"/>
    <property type="project" value="UniProtKB-SubCell"/>
</dbReference>
<feature type="transmembrane region" description="Helical" evidence="11">
    <location>
        <begin position="635"/>
        <end position="653"/>
    </location>
</feature>
<dbReference type="SMART" id="SM00116">
    <property type="entry name" value="CBS"/>
    <property type="match status" value="1"/>
</dbReference>
<feature type="transmembrane region" description="Helical" evidence="11">
    <location>
        <begin position="394"/>
        <end position="415"/>
    </location>
</feature>
<feature type="transmembrane region" description="Helical" evidence="11">
    <location>
        <begin position="338"/>
        <end position="358"/>
    </location>
</feature>
<evidence type="ECO:0000256" key="7">
    <source>
        <dbReference type="ARBA" id="ARBA00023122"/>
    </source>
</evidence>
<dbReference type="InterPro" id="IPR000644">
    <property type="entry name" value="CBS_dom"/>
</dbReference>
<evidence type="ECO:0000256" key="12">
    <source>
        <dbReference type="SAM" id="MobiDB-lite"/>
    </source>
</evidence>
<keyword evidence="7 10" id="KW-0129">CBS domain</keyword>
<gene>
    <name evidence="14" type="ORF">BCR33DRAFT_846691</name>
</gene>
<keyword evidence="5 11" id="KW-1133">Transmembrane helix</keyword>
<reference evidence="14 15" key="1">
    <citation type="submission" date="2016-07" db="EMBL/GenBank/DDBJ databases">
        <title>Pervasive Adenine N6-methylation of Active Genes in Fungi.</title>
        <authorList>
            <consortium name="DOE Joint Genome Institute"/>
            <person name="Mondo S.J."/>
            <person name="Dannebaum R.O."/>
            <person name="Kuo R.C."/>
            <person name="Labutti K."/>
            <person name="Haridas S."/>
            <person name="Kuo A."/>
            <person name="Salamov A."/>
            <person name="Ahrendt S.R."/>
            <person name="Lipzen A."/>
            <person name="Sullivan W."/>
            <person name="Andreopoulos W.B."/>
            <person name="Clum A."/>
            <person name="Lindquist E."/>
            <person name="Daum C."/>
            <person name="Ramamoorthy G.K."/>
            <person name="Gryganskyi A."/>
            <person name="Culley D."/>
            <person name="Magnuson J.K."/>
            <person name="James T.Y."/>
            <person name="O'Malley M.A."/>
            <person name="Stajich J.E."/>
            <person name="Spatafora J.W."/>
            <person name="Visel A."/>
            <person name="Grigoriev I.V."/>
        </authorList>
    </citation>
    <scope>NUCLEOTIDE SEQUENCE [LARGE SCALE GENOMIC DNA]</scope>
    <source>
        <strain evidence="14 15">JEL800</strain>
    </source>
</reference>
<dbReference type="Pfam" id="PF00571">
    <property type="entry name" value="CBS"/>
    <property type="match status" value="1"/>
</dbReference>
<comment type="caution">
    <text evidence="14">The sequence shown here is derived from an EMBL/GenBank/DDBJ whole genome shotgun (WGS) entry which is preliminary data.</text>
</comment>
<feature type="region of interest" description="Disordered" evidence="12">
    <location>
        <begin position="1"/>
        <end position="30"/>
    </location>
</feature>
<comment type="similarity">
    <text evidence="11">Belongs to the chloride channel (TC 2.A.49) family.</text>
</comment>
<dbReference type="Gene3D" id="3.10.580.10">
    <property type="entry name" value="CBS-domain"/>
    <property type="match status" value="1"/>
</dbReference>
<dbReference type="SUPFAM" id="SSF81340">
    <property type="entry name" value="Clc chloride channel"/>
    <property type="match status" value="2"/>
</dbReference>
<keyword evidence="2 11" id="KW-0813">Transport</keyword>
<feature type="compositionally biased region" description="Polar residues" evidence="12">
    <location>
        <begin position="11"/>
        <end position="30"/>
    </location>
</feature>
<feature type="transmembrane region" description="Helical" evidence="11">
    <location>
        <begin position="692"/>
        <end position="714"/>
    </location>
</feature>
<dbReference type="EMBL" id="MCGO01000006">
    <property type="protein sequence ID" value="ORY51055.1"/>
    <property type="molecule type" value="Genomic_DNA"/>
</dbReference>
<keyword evidence="8 11" id="KW-0472">Membrane</keyword>
<evidence type="ECO:0000313" key="14">
    <source>
        <dbReference type="EMBL" id="ORY51055.1"/>
    </source>
</evidence>
<dbReference type="STRING" id="329046.A0A1Y2CXJ4"/>
<evidence type="ECO:0000256" key="8">
    <source>
        <dbReference type="ARBA" id="ARBA00023136"/>
    </source>
</evidence>
<dbReference type="PROSITE" id="PS51371">
    <property type="entry name" value="CBS"/>
    <property type="match status" value="1"/>
</dbReference>
<dbReference type="PANTHER" id="PTHR11689:SF136">
    <property type="entry name" value="H(+)_CL(-) EXCHANGE TRANSPORTER 7"/>
    <property type="match status" value="1"/>
</dbReference>
<feature type="transmembrane region" description="Helical" evidence="11">
    <location>
        <begin position="659"/>
        <end position="680"/>
    </location>
</feature>
<evidence type="ECO:0000256" key="1">
    <source>
        <dbReference type="ARBA" id="ARBA00004141"/>
    </source>
</evidence>
<dbReference type="GO" id="GO:0005254">
    <property type="term" value="F:chloride channel activity"/>
    <property type="evidence" value="ECO:0007669"/>
    <property type="project" value="UniProtKB-UniRule"/>
</dbReference>
<feature type="transmembrane region" description="Helical" evidence="11">
    <location>
        <begin position="95"/>
        <end position="116"/>
    </location>
</feature>
<dbReference type="InterPro" id="IPR001807">
    <property type="entry name" value="ClC"/>
</dbReference>
<dbReference type="Proteomes" id="UP000193642">
    <property type="component" value="Unassembled WGS sequence"/>
</dbReference>
<keyword evidence="4" id="KW-0677">Repeat</keyword>
<evidence type="ECO:0000256" key="3">
    <source>
        <dbReference type="ARBA" id="ARBA00022692"/>
    </source>
</evidence>